<dbReference type="EMBL" id="LACB01000389">
    <property type="protein sequence ID" value="KAJ9483878.1"/>
    <property type="molecule type" value="Genomic_DNA"/>
</dbReference>
<dbReference type="AlphaFoldDB" id="A0AAI9TBD6"/>
<comment type="caution">
    <text evidence="2">The sequence shown here is derived from an EMBL/GenBank/DDBJ whole genome shotgun (WGS) entry which is preliminary data.</text>
</comment>
<proteinExistence type="predicted"/>
<sequence length="104" mass="11503">MLAVKVSWKPKAEANNKNLNVWEPVEPVGPVDPVCEGAYLGSTLLRGDDDDRNDESDGNDDGNKMVNDNSLIYNTFIIQALTRPKSPLGHWPLCPFALWVYSTG</sequence>
<feature type="compositionally biased region" description="Acidic residues" evidence="1">
    <location>
        <begin position="48"/>
        <end position="60"/>
    </location>
</feature>
<feature type="region of interest" description="Disordered" evidence="1">
    <location>
        <begin position="43"/>
        <end position="66"/>
    </location>
</feature>
<reference evidence="2" key="1">
    <citation type="submission" date="2015-06" db="EMBL/GenBank/DDBJ databases">
        <authorList>
            <person name="Nguyen H."/>
        </authorList>
    </citation>
    <scope>NUCLEOTIDE SEQUENCE</scope>
    <source>
        <strain evidence="2">DAOM 180753</strain>
    </source>
</reference>
<reference evidence="2" key="2">
    <citation type="journal article" date="2016" name="Fungal Biol.">
        <title>Ochratoxin A production by Penicillium thymicola.</title>
        <authorList>
            <person name="Nguyen H.D.T."/>
            <person name="McMullin D.R."/>
            <person name="Ponomareva E."/>
            <person name="Riley R."/>
            <person name="Pomraning K.R."/>
            <person name="Baker S.E."/>
            <person name="Seifert K.A."/>
        </authorList>
    </citation>
    <scope>NUCLEOTIDE SEQUENCE</scope>
    <source>
        <strain evidence="2">DAOM 180753</strain>
    </source>
</reference>
<gene>
    <name evidence="2" type="ORF">VN97_g9516</name>
</gene>
<dbReference type="Proteomes" id="UP001227192">
    <property type="component" value="Unassembled WGS sequence"/>
</dbReference>
<evidence type="ECO:0000313" key="3">
    <source>
        <dbReference type="Proteomes" id="UP001227192"/>
    </source>
</evidence>
<accession>A0AAI9TBD6</accession>
<protein>
    <submittedName>
        <fullName evidence="2">Uncharacterized protein</fullName>
    </submittedName>
</protein>
<evidence type="ECO:0000313" key="2">
    <source>
        <dbReference type="EMBL" id="KAJ9483878.1"/>
    </source>
</evidence>
<name>A0AAI9TBD6_PENTH</name>
<keyword evidence="3" id="KW-1185">Reference proteome</keyword>
<organism evidence="2 3">
    <name type="scientific">Penicillium thymicola</name>
    <dbReference type="NCBI Taxonomy" id="293382"/>
    <lineage>
        <taxon>Eukaryota</taxon>
        <taxon>Fungi</taxon>
        <taxon>Dikarya</taxon>
        <taxon>Ascomycota</taxon>
        <taxon>Pezizomycotina</taxon>
        <taxon>Eurotiomycetes</taxon>
        <taxon>Eurotiomycetidae</taxon>
        <taxon>Eurotiales</taxon>
        <taxon>Aspergillaceae</taxon>
        <taxon>Penicillium</taxon>
    </lineage>
</organism>
<evidence type="ECO:0000256" key="1">
    <source>
        <dbReference type="SAM" id="MobiDB-lite"/>
    </source>
</evidence>